<dbReference type="Proteomes" id="UP001209878">
    <property type="component" value="Unassembled WGS sequence"/>
</dbReference>
<dbReference type="SMART" id="SM00178">
    <property type="entry name" value="SAR"/>
    <property type="match status" value="1"/>
</dbReference>
<evidence type="ECO:0000313" key="5">
    <source>
        <dbReference type="EMBL" id="KAK2177071.1"/>
    </source>
</evidence>
<dbReference type="GO" id="GO:0005525">
    <property type="term" value="F:GTP binding"/>
    <property type="evidence" value="ECO:0007669"/>
    <property type="project" value="UniProtKB-KW"/>
</dbReference>
<gene>
    <name evidence="5" type="ORF">NP493_619g01000</name>
</gene>
<accession>A0AAD9NQQ1</accession>
<feature type="binding site" evidence="4">
    <location>
        <position position="50"/>
    </location>
    <ligand>
        <name>Mg(2+)</name>
        <dbReference type="ChEBI" id="CHEBI:18420"/>
    </ligand>
</feature>
<dbReference type="GO" id="GO:0003924">
    <property type="term" value="F:GTPase activity"/>
    <property type="evidence" value="ECO:0007669"/>
    <property type="project" value="InterPro"/>
</dbReference>
<dbReference type="AlphaFoldDB" id="A0AAD9NQQ1"/>
<dbReference type="InterPro" id="IPR024156">
    <property type="entry name" value="Small_GTPase_ARF"/>
</dbReference>
<sequence length="207" mass="23526">MAWLTRFTWLLGDKYTKTNLLVVGLLNSGKTTFMSQVKPPETKMLVVTPTIPQSFRGEKFHFQALTFMAIDLCEVAGFGNPWEDYYKHCHAFIFVVDSTDRYNISEVKRQVNQLLTNPCVADRDLPILFLANKSDRSEAVPPLQLADMLDLKKIQFKPWHVHGCDSLTGDGFNEAFDWLGRQLRLLRPPRLSGAESMTIRSSASGNQ</sequence>
<dbReference type="EMBL" id="JAODUO010000619">
    <property type="protein sequence ID" value="KAK2177071.1"/>
    <property type="molecule type" value="Genomic_DNA"/>
</dbReference>
<dbReference type="InterPro" id="IPR027417">
    <property type="entry name" value="P-loop_NTPase"/>
</dbReference>
<dbReference type="Pfam" id="PF00025">
    <property type="entry name" value="Arf"/>
    <property type="match status" value="1"/>
</dbReference>
<keyword evidence="1 3" id="KW-0547">Nucleotide-binding</keyword>
<evidence type="ECO:0000256" key="3">
    <source>
        <dbReference type="PIRSR" id="PIRSR606689-1"/>
    </source>
</evidence>
<evidence type="ECO:0000313" key="6">
    <source>
        <dbReference type="Proteomes" id="UP001209878"/>
    </source>
</evidence>
<evidence type="ECO:0000256" key="2">
    <source>
        <dbReference type="ARBA" id="ARBA00023134"/>
    </source>
</evidence>
<evidence type="ECO:0000256" key="4">
    <source>
        <dbReference type="PIRSR" id="PIRSR606689-2"/>
    </source>
</evidence>
<keyword evidence="6" id="KW-1185">Reference proteome</keyword>
<protein>
    <recommendedName>
        <fullName evidence="7">ADP-ribosylation factor-like protein 6</fullName>
    </recommendedName>
</protein>
<dbReference type="SUPFAM" id="SSF52540">
    <property type="entry name" value="P-loop containing nucleoside triphosphate hydrolases"/>
    <property type="match status" value="1"/>
</dbReference>
<dbReference type="GO" id="GO:0046872">
    <property type="term" value="F:metal ion binding"/>
    <property type="evidence" value="ECO:0007669"/>
    <property type="project" value="UniProtKB-KW"/>
</dbReference>
<dbReference type="InterPro" id="IPR006689">
    <property type="entry name" value="Small_GTPase_ARF/SAR"/>
</dbReference>
<reference evidence="5" key="1">
    <citation type="journal article" date="2023" name="Mol. Biol. Evol.">
        <title>Third-Generation Sequencing Reveals the Adaptive Role of the Epigenome in Three Deep-Sea Polychaetes.</title>
        <authorList>
            <person name="Perez M."/>
            <person name="Aroh O."/>
            <person name="Sun Y."/>
            <person name="Lan Y."/>
            <person name="Juniper S.K."/>
            <person name="Young C.R."/>
            <person name="Angers B."/>
            <person name="Qian P.Y."/>
        </authorList>
    </citation>
    <scope>NUCLEOTIDE SEQUENCE</scope>
    <source>
        <strain evidence="5">R07B-5</strain>
    </source>
</reference>
<keyword evidence="4" id="KW-0460">Magnesium</keyword>
<comment type="caution">
    <text evidence="5">The sequence shown here is derived from an EMBL/GenBank/DDBJ whole genome shotgun (WGS) entry which is preliminary data.</text>
</comment>
<feature type="binding site" evidence="3">
    <location>
        <begin position="24"/>
        <end position="31"/>
    </location>
    <ligand>
        <name>GTP</name>
        <dbReference type="ChEBI" id="CHEBI:37565"/>
    </ligand>
</feature>
<dbReference type="PRINTS" id="PR00328">
    <property type="entry name" value="SAR1GTPBP"/>
</dbReference>
<feature type="binding site" evidence="4">
    <location>
        <position position="31"/>
    </location>
    <ligand>
        <name>Mg(2+)</name>
        <dbReference type="ChEBI" id="CHEBI:18420"/>
    </ligand>
</feature>
<dbReference type="PROSITE" id="PS51417">
    <property type="entry name" value="ARF"/>
    <property type="match status" value="1"/>
</dbReference>
<keyword evidence="4" id="KW-0479">Metal-binding</keyword>
<dbReference type="SMART" id="SM00177">
    <property type="entry name" value="ARF"/>
    <property type="match status" value="1"/>
</dbReference>
<evidence type="ECO:0000256" key="1">
    <source>
        <dbReference type="ARBA" id="ARBA00022741"/>
    </source>
</evidence>
<dbReference type="PANTHER" id="PTHR11711">
    <property type="entry name" value="ADP RIBOSYLATION FACTOR-RELATED"/>
    <property type="match status" value="1"/>
</dbReference>
<feature type="binding site" evidence="3">
    <location>
        <begin position="132"/>
        <end position="135"/>
    </location>
    <ligand>
        <name>GTP</name>
        <dbReference type="ChEBI" id="CHEBI:37565"/>
    </ligand>
</feature>
<proteinExistence type="predicted"/>
<dbReference type="Gene3D" id="3.40.50.300">
    <property type="entry name" value="P-loop containing nucleotide triphosphate hydrolases"/>
    <property type="match status" value="1"/>
</dbReference>
<organism evidence="5 6">
    <name type="scientific">Ridgeia piscesae</name>
    <name type="common">Tubeworm</name>
    <dbReference type="NCBI Taxonomy" id="27915"/>
    <lineage>
        <taxon>Eukaryota</taxon>
        <taxon>Metazoa</taxon>
        <taxon>Spiralia</taxon>
        <taxon>Lophotrochozoa</taxon>
        <taxon>Annelida</taxon>
        <taxon>Polychaeta</taxon>
        <taxon>Sedentaria</taxon>
        <taxon>Canalipalpata</taxon>
        <taxon>Sabellida</taxon>
        <taxon>Siboglinidae</taxon>
        <taxon>Ridgeia</taxon>
    </lineage>
</organism>
<evidence type="ECO:0008006" key="7">
    <source>
        <dbReference type="Google" id="ProtNLM"/>
    </source>
</evidence>
<keyword evidence="2 3" id="KW-0342">GTP-binding</keyword>
<name>A0AAD9NQQ1_RIDPI</name>